<evidence type="ECO:0000313" key="2">
    <source>
        <dbReference type="Proteomes" id="UP000290195"/>
    </source>
</evidence>
<organism evidence="1">
    <name type="scientific">Drosophila innubila nudivirus</name>
    <dbReference type="NCBI Taxonomy" id="2057187"/>
    <lineage>
        <taxon>Viruses</taxon>
        <taxon>Viruses incertae sedis</taxon>
        <taxon>Naldaviricetes</taxon>
        <taxon>Lefavirales</taxon>
        <taxon>Nudiviridae</taxon>
        <taxon>Alphanudivirus</taxon>
        <taxon>Alphanudivirus droinnubilae</taxon>
    </lineage>
</organism>
<evidence type="ECO:0000313" key="1">
    <source>
        <dbReference type="EMBL" id="ATZ81497.1"/>
    </source>
</evidence>
<dbReference type="OrthoDB" id="26666at10239"/>
<sequence length="171" mass="19915">MVVISIIIFHYTGLFVVKMTSPRSNVVSREIHYCVILENRPSSGFTFNDPTYPLIFTHSTGELKISRHKNMGQPNIFNSSVYSVLGKYTIWKISQTKENTIDLSNVRIIQQISNNIEERANILKNGNNKILTIDSIVTKLLRYKVVYFVNLPSDYYITFQRIHHEFLNQNR</sequence>
<protein>
    <submittedName>
        <fullName evidence="1">GrBNV_gp94-like protein</fullName>
    </submittedName>
</protein>
<accession>A0A2H4UX54</accession>
<name>A0A2H4UX54_9VIRU</name>
<gene>
    <name evidence="1" type="ORF">DiNV_CH01M_ORF15</name>
</gene>
<keyword evidence="2" id="KW-1185">Reference proteome</keyword>
<reference evidence="1" key="1">
    <citation type="journal article" date="2018" name="Infect. Genet. Evol.">
        <title>The dynamic evolution of Drosophila innubila Nudivirus.</title>
        <authorList>
            <person name="Hill T."/>
            <person name="Unckless R.L."/>
        </authorList>
    </citation>
    <scope>NUCLEOTIDE SEQUENCE [LARGE SCALE GENOMIC DNA]</scope>
    <source>
        <strain evidence="1">DiNV_CH01M</strain>
    </source>
</reference>
<dbReference type="Proteomes" id="UP000290195">
    <property type="component" value="Segment"/>
</dbReference>
<dbReference type="EMBL" id="MF966379">
    <property type="protein sequence ID" value="ATZ81497.1"/>
    <property type="molecule type" value="Genomic_DNA"/>
</dbReference>
<proteinExistence type="predicted"/>